<dbReference type="InterPro" id="IPR007763">
    <property type="entry name" value="NDUFA12"/>
</dbReference>
<proteinExistence type="inferred from homology"/>
<dbReference type="GO" id="GO:0045271">
    <property type="term" value="C:respiratory chain complex I"/>
    <property type="evidence" value="ECO:0007669"/>
    <property type="project" value="InterPro"/>
</dbReference>
<evidence type="ECO:0000256" key="1">
    <source>
        <dbReference type="ARBA" id="ARBA00007355"/>
    </source>
</evidence>
<evidence type="ECO:0000313" key="4">
    <source>
        <dbReference type="RefSeq" id="XP_026275575.1"/>
    </source>
</evidence>
<dbReference type="OrthoDB" id="10255576at2759"/>
<name>A0A6J1SA42_FRAOC</name>
<keyword evidence="3" id="KW-1185">Reference proteome</keyword>
<dbReference type="RefSeq" id="XP_026275576.1">
    <property type="nucleotide sequence ID" value="XM_026419791.2"/>
</dbReference>
<dbReference type="GeneID" id="113204577"/>
<feature type="compositionally biased region" description="Basic and acidic residues" evidence="2">
    <location>
        <begin position="103"/>
        <end position="117"/>
    </location>
</feature>
<dbReference type="GO" id="GO:0032981">
    <property type="term" value="P:mitochondrial respiratory chain complex I assembly"/>
    <property type="evidence" value="ECO:0007669"/>
    <property type="project" value="TreeGrafter"/>
</dbReference>
<organism evidence="3 5">
    <name type="scientific">Frankliniella occidentalis</name>
    <name type="common">Western flower thrips</name>
    <name type="synonym">Euthrips occidentalis</name>
    <dbReference type="NCBI Taxonomy" id="133901"/>
    <lineage>
        <taxon>Eukaryota</taxon>
        <taxon>Metazoa</taxon>
        <taxon>Ecdysozoa</taxon>
        <taxon>Arthropoda</taxon>
        <taxon>Hexapoda</taxon>
        <taxon>Insecta</taxon>
        <taxon>Pterygota</taxon>
        <taxon>Neoptera</taxon>
        <taxon>Paraneoptera</taxon>
        <taxon>Thysanoptera</taxon>
        <taxon>Terebrantia</taxon>
        <taxon>Thripoidea</taxon>
        <taxon>Thripidae</taxon>
        <taxon>Frankliniella</taxon>
    </lineage>
</organism>
<feature type="compositionally biased region" description="Basic and acidic residues" evidence="2">
    <location>
        <begin position="140"/>
        <end position="152"/>
    </location>
</feature>
<dbReference type="PANTHER" id="PTHR32470">
    <property type="entry name" value="ADH DEHYDROGENASE [UBIQUINONE] 1 ALPHA SUBCOMPLEX ASSEMBLY FACTOR 2"/>
    <property type="match status" value="1"/>
</dbReference>
<sequence length="152" mass="17628">MARPPRRLLLQAFQSFLNSFKRHQTKPVLKGEDSLGNKYFESVPTAASNRTKPHRYYLPRAGEEDFHQELPAEWEAWLRGRRKVPPTPEEIAQNYQTMLQTKENARKLAAESKDSKLLDNPSSPRGYESFPKYGSEFEDIPGRFLDKKDSKS</sequence>
<dbReference type="AlphaFoldDB" id="A0A6J1SA42"/>
<dbReference type="Pfam" id="PF05071">
    <property type="entry name" value="NDUFA12"/>
    <property type="match status" value="1"/>
</dbReference>
<reference evidence="4 5" key="1">
    <citation type="submission" date="2025-04" db="UniProtKB">
        <authorList>
            <consortium name="RefSeq"/>
        </authorList>
    </citation>
    <scope>IDENTIFICATION</scope>
    <source>
        <tissue evidence="4 5">Whole organism</tissue>
    </source>
</reference>
<dbReference type="RefSeq" id="XP_026275575.1">
    <property type="nucleotide sequence ID" value="XM_026419790.2"/>
</dbReference>
<dbReference type="KEGG" id="foc:113204577"/>
<comment type="similarity">
    <text evidence="1">Belongs to the complex I NDUFA12 subunit family.</text>
</comment>
<gene>
    <name evidence="4 5" type="primary">LOC113204577</name>
</gene>
<feature type="region of interest" description="Disordered" evidence="2">
    <location>
        <begin position="102"/>
        <end position="152"/>
    </location>
</feature>
<dbReference type="InterPro" id="IPR052618">
    <property type="entry name" value="ComplexI_NDUFA12"/>
</dbReference>
<evidence type="ECO:0000313" key="5">
    <source>
        <dbReference type="RefSeq" id="XP_026275576.1"/>
    </source>
</evidence>
<dbReference type="PANTHER" id="PTHR32470:SF2">
    <property type="entry name" value="NADH DEHYDROGENASE [UBIQUINONE] 1 ALPHA SUBCOMPLEX ASSEMBLY FACTOR 2"/>
    <property type="match status" value="1"/>
</dbReference>
<dbReference type="GO" id="GO:0005739">
    <property type="term" value="C:mitochondrion"/>
    <property type="evidence" value="ECO:0007669"/>
    <property type="project" value="TreeGrafter"/>
</dbReference>
<protein>
    <submittedName>
        <fullName evidence="4 5">NADH dehydrogenase [ubiquinone] 1 alpha subcomplex assembly factor 2</fullName>
    </submittedName>
</protein>
<accession>A0A6J1SA42</accession>
<evidence type="ECO:0000313" key="3">
    <source>
        <dbReference type="Proteomes" id="UP000504606"/>
    </source>
</evidence>
<evidence type="ECO:0000256" key="2">
    <source>
        <dbReference type="SAM" id="MobiDB-lite"/>
    </source>
</evidence>
<dbReference type="Proteomes" id="UP000504606">
    <property type="component" value="Unplaced"/>
</dbReference>